<comment type="catalytic activity">
    <reaction evidence="8">
        <text>(6S)-5,6,7,8-tetrahydrofolate + NADP(+) = 7,8-dihydrofolate + NADPH + H(+)</text>
        <dbReference type="Rhea" id="RHEA:15009"/>
        <dbReference type="ChEBI" id="CHEBI:15378"/>
        <dbReference type="ChEBI" id="CHEBI:57451"/>
        <dbReference type="ChEBI" id="CHEBI:57453"/>
        <dbReference type="ChEBI" id="CHEBI:57783"/>
        <dbReference type="ChEBI" id="CHEBI:58349"/>
        <dbReference type="EC" id="1.5.1.3"/>
    </reaction>
</comment>
<evidence type="ECO:0000256" key="8">
    <source>
        <dbReference type="PIRNR" id="PIRNR000194"/>
    </source>
</evidence>
<dbReference type="EMBL" id="CP071769">
    <property type="protein sequence ID" value="QTD60573.1"/>
    <property type="molecule type" value="Genomic_DNA"/>
</dbReference>
<dbReference type="Pfam" id="PF00186">
    <property type="entry name" value="DHFR_1"/>
    <property type="match status" value="1"/>
</dbReference>
<dbReference type="Gene3D" id="3.40.430.10">
    <property type="entry name" value="Dihydrofolate Reductase, subunit A"/>
    <property type="match status" value="1"/>
</dbReference>
<dbReference type="InterPro" id="IPR024072">
    <property type="entry name" value="DHFR-like_dom_sf"/>
</dbReference>
<evidence type="ECO:0000256" key="5">
    <source>
        <dbReference type="ARBA" id="ARBA00022857"/>
    </source>
</evidence>
<dbReference type="InterPro" id="IPR012259">
    <property type="entry name" value="DHFR"/>
</dbReference>
<dbReference type="InterPro" id="IPR001796">
    <property type="entry name" value="DHFR_dom"/>
</dbReference>
<dbReference type="GeneID" id="64223940"/>
<evidence type="ECO:0000256" key="2">
    <source>
        <dbReference type="ARBA" id="ARBA00009539"/>
    </source>
</evidence>
<dbReference type="CDD" id="cd00209">
    <property type="entry name" value="DHFR"/>
    <property type="match status" value="1"/>
</dbReference>
<protein>
    <recommendedName>
        <fullName evidence="3 8">Dihydrofolate reductase</fullName>
        <ecNumber evidence="3 8">1.5.1.3</ecNumber>
    </recommendedName>
</protein>
<dbReference type="PROSITE" id="PS51330">
    <property type="entry name" value="DHFR_2"/>
    <property type="match status" value="1"/>
</dbReference>
<keyword evidence="6 8" id="KW-0560">Oxidoreductase</keyword>
<dbReference type="PANTHER" id="PTHR48069:SF3">
    <property type="entry name" value="DIHYDROFOLATE REDUCTASE"/>
    <property type="match status" value="1"/>
</dbReference>
<evidence type="ECO:0000256" key="3">
    <source>
        <dbReference type="ARBA" id="ARBA00012856"/>
    </source>
</evidence>
<keyword evidence="10" id="KW-0614">Plasmid</keyword>
<organism evidence="10 11">
    <name type="scientific">Acinetobacter towneri</name>
    <dbReference type="NCBI Taxonomy" id="202956"/>
    <lineage>
        <taxon>Bacteria</taxon>
        <taxon>Pseudomonadati</taxon>
        <taxon>Pseudomonadota</taxon>
        <taxon>Gammaproteobacteria</taxon>
        <taxon>Moraxellales</taxon>
        <taxon>Moraxellaceae</taxon>
        <taxon>Acinetobacter</taxon>
    </lineage>
</organism>
<comment type="similarity">
    <text evidence="2 8">Belongs to the dihydrofolate reductase family.</text>
</comment>
<accession>A0ABX7TAW1</accession>
<dbReference type="EC" id="1.5.1.3" evidence="3 8"/>
<evidence type="ECO:0000256" key="1">
    <source>
        <dbReference type="ARBA" id="ARBA00004903"/>
    </source>
</evidence>
<keyword evidence="4 8" id="KW-0554">One-carbon metabolism</keyword>
<feature type="domain" description="DHFR" evidence="9">
    <location>
        <begin position="4"/>
        <end position="169"/>
    </location>
</feature>
<proteinExistence type="inferred from homology"/>
<geneLocation type="plasmid" evidence="10 11">
    <name>pGX5</name>
</geneLocation>
<dbReference type="NCBIfam" id="NF000127">
    <property type="entry name" value="trim_DfrA20"/>
    <property type="match status" value="1"/>
</dbReference>
<dbReference type="RefSeq" id="WP_179990692.1">
    <property type="nucleotide sequence ID" value="NZ_CP071767.1"/>
</dbReference>
<comment type="function">
    <text evidence="7 8">Key enzyme in folate metabolism. Catalyzes an essential reaction for de novo glycine and purine synthesis, and for DNA precursor synthesis.</text>
</comment>
<gene>
    <name evidence="10" type="primary">dfrA20</name>
    <name evidence="10" type="ORF">J4G45_00145</name>
</gene>
<keyword evidence="5 8" id="KW-0521">NADP</keyword>
<evidence type="ECO:0000256" key="4">
    <source>
        <dbReference type="ARBA" id="ARBA00022563"/>
    </source>
</evidence>
<keyword evidence="11" id="KW-1185">Reference proteome</keyword>
<reference evidence="10 11" key="1">
    <citation type="journal article" date="2020" name="Front. Cell. Infect. Microbiol.">
        <title>Characterization of Three Porcine Acinetobacter towneri Strains Co-Harboring tet(X3) and bla OXA-58.</title>
        <authorList>
            <person name="Ma J."/>
            <person name="Wang J."/>
            <person name="Feng J."/>
            <person name="Liu Y."/>
            <person name="Yang B."/>
            <person name="Li R."/>
            <person name="Bai L."/>
            <person name="He T."/>
            <person name="Wang X."/>
            <person name="Yang Z."/>
        </authorList>
    </citation>
    <scope>NUCLEOTIDE SEQUENCE [LARGE SCALE GENOMIC DNA]</scope>
    <source>
        <strain evidence="10 11">GX5</strain>
    </source>
</reference>
<evidence type="ECO:0000256" key="7">
    <source>
        <dbReference type="ARBA" id="ARBA00025067"/>
    </source>
</evidence>
<evidence type="ECO:0000256" key="6">
    <source>
        <dbReference type="ARBA" id="ARBA00023002"/>
    </source>
</evidence>
<evidence type="ECO:0000259" key="9">
    <source>
        <dbReference type="PROSITE" id="PS51330"/>
    </source>
</evidence>
<dbReference type="PRINTS" id="PR00070">
    <property type="entry name" value="DHFR"/>
</dbReference>
<comment type="pathway">
    <text evidence="1 8">Cofactor biosynthesis; tetrahydrofolate biosynthesis; 5,6,7,8-tetrahydrofolate from 7,8-dihydrofolate: step 1/1.</text>
</comment>
<name>A0ABX7TAW1_9GAMM</name>
<dbReference type="PANTHER" id="PTHR48069">
    <property type="entry name" value="DIHYDROFOLATE REDUCTASE"/>
    <property type="match status" value="1"/>
</dbReference>
<evidence type="ECO:0000313" key="10">
    <source>
        <dbReference type="EMBL" id="QTD60573.1"/>
    </source>
</evidence>
<sequence>MGIKYSLIVAIGKHREMGANNDLLWHLPRDMQFFKETTTGHAVVMGRKNWESIPQKYRPLPNRLNFVLTRDKNYSAEGATVIYDLKEVAQHLEGKDLTCFIIGGAQIYQLALETGLLNEMYVTQVHNTFEEADTFFPFVNWVEWEEEDILEQDKDEKHLYSFNIKKFTR</sequence>
<dbReference type="Proteomes" id="UP000663954">
    <property type="component" value="Plasmid pGX5"/>
</dbReference>
<dbReference type="SUPFAM" id="SSF53597">
    <property type="entry name" value="Dihydrofolate reductase-like"/>
    <property type="match status" value="1"/>
</dbReference>
<dbReference type="PIRSF" id="PIRSF000194">
    <property type="entry name" value="DHFR"/>
    <property type="match status" value="1"/>
</dbReference>
<evidence type="ECO:0000313" key="11">
    <source>
        <dbReference type="Proteomes" id="UP000663954"/>
    </source>
</evidence>